<dbReference type="KEGG" id="ttf:THTE_2501"/>
<proteinExistence type="predicted"/>
<sequence>MDYFPCRKLATREISTKFLENFADYSDSDDYGSIAENDGFVEAIPARFTPRGPHANHETPLP</sequence>
<accession>A0A286RGM3</accession>
<evidence type="ECO:0000313" key="2">
    <source>
        <dbReference type="Proteomes" id="UP000215086"/>
    </source>
</evidence>
<reference evidence="1 2" key="1">
    <citation type="journal article" name="Front. Microbiol.">
        <title>Sugar Metabolism of the First Thermophilic Planctomycete Thermogutta terrifontis: Comparative Genomic and Transcriptomic Approaches.</title>
        <authorList>
            <person name="Elcheninov A.G."/>
            <person name="Menzel P."/>
            <person name="Gudbergsdottir S.R."/>
            <person name="Slesarev A.I."/>
            <person name="Kadnikov V.V."/>
            <person name="Krogh A."/>
            <person name="Bonch-Osmolovskaya E.A."/>
            <person name="Peng X."/>
            <person name="Kublanov I.V."/>
        </authorList>
    </citation>
    <scope>NUCLEOTIDE SEQUENCE [LARGE SCALE GENOMIC DNA]</scope>
    <source>
        <strain evidence="1 2">R1</strain>
    </source>
</reference>
<gene>
    <name evidence="1" type="ORF">THTE_2501</name>
</gene>
<evidence type="ECO:0000313" key="1">
    <source>
        <dbReference type="EMBL" id="ASV75103.1"/>
    </source>
</evidence>
<keyword evidence="2" id="KW-1185">Reference proteome</keyword>
<dbReference type="EMBL" id="CP018477">
    <property type="protein sequence ID" value="ASV75103.1"/>
    <property type="molecule type" value="Genomic_DNA"/>
</dbReference>
<protein>
    <submittedName>
        <fullName evidence="1">Uncharacterized protein</fullName>
    </submittedName>
</protein>
<dbReference type="Proteomes" id="UP000215086">
    <property type="component" value="Chromosome"/>
</dbReference>
<organism evidence="1 2">
    <name type="scientific">Thermogutta terrifontis</name>
    <dbReference type="NCBI Taxonomy" id="1331910"/>
    <lineage>
        <taxon>Bacteria</taxon>
        <taxon>Pseudomonadati</taxon>
        <taxon>Planctomycetota</taxon>
        <taxon>Planctomycetia</taxon>
        <taxon>Pirellulales</taxon>
        <taxon>Thermoguttaceae</taxon>
        <taxon>Thermogutta</taxon>
    </lineage>
</organism>
<dbReference type="AlphaFoldDB" id="A0A286RGM3"/>
<name>A0A286RGM3_9BACT</name>